<proteinExistence type="predicted"/>
<evidence type="ECO:0000313" key="4">
    <source>
        <dbReference type="Proteomes" id="UP000825935"/>
    </source>
</evidence>
<dbReference type="InterPro" id="IPR036236">
    <property type="entry name" value="Znf_C2H2_sf"/>
</dbReference>
<evidence type="ECO:0000259" key="2">
    <source>
        <dbReference type="PROSITE" id="PS00028"/>
    </source>
</evidence>
<feature type="domain" description="C2H2-type" evidence="2">
    <location>
        <begin position="43"/>
        <end position="65"/>
    </location>
</feature>
<dbReference type="SUPFAM" id="SSF57667">
    <property type="entry name" value="beta-beta-alpha zinc fingers"/>
    <property type="match status" value="1"/>
</dbReference>
<dbReference type="OrthoDB" id="1876367at2759"/>
<dbReference type="InterPro" id="IPR013087">
    <property type="entry name" value="Znf_C2H2_type"/>
</dbReference>
<dbReference type="PANTHER" id="PTHR35497">
    <property type="entry name" value="ACYL-UDP-N-ACETYLGLUCOSAMINE O-ACYLTRANSFERASE"/>
    <property type="match status" value="1"/>
</dbReference>
<dbReference type="Gene3D" id="3.30.160.60">
    <property type="entry name" value="Classic Zinc Finger"/>
    <property type="match status" value="1"/>
</dbReference>
<dbReference type="OMA" id="LCNQYDS"/>
<name>A0A8T2SKV7_CERRI</name>
<dbReference type="PANTHER" id="PTHR35497:SF1">
    <property type="entry name" value="ACYL-UDP-N-ACETYLGLUCOSAMINE O-ACYLTRANSFERASE"/>
    <property type="match status" value="1"/>
</dbReference>
<dbReference type="Pfam" id="PF12874">
    <property type="entry name" value="zf-met"/>
    <property type="match status" value="1"/>
</dbReference>
<evidence type="ECO:0000256" key="1">
    <source>
        <dbReference type="SAM" id="MobiDB-lite"/>
    </source>
</evidence>
<dbReference type="EMBL" id="CM035425">
    <property type="protein sequence ID" value="KAH7332504.1"/>
    <property type="molecule type" value="Genomic_DNA"/>
</dbReference>
<dbReference type="AlphaFoldDB" id="A0A8T2SKV7"/>
<sequence length="476" mass="53859">MKGLNFGLTKKEIAARAVLRDAWQGGHHYVELRQDGTTFVFYCTLCSTPCYSDTTLADHLKGNQHTRRLNSTTLPSSQPLGDDGDFFADKDELSNVFKGKSMSDSTTELKLNLADPFPASSIEWIGSSQVFLAEAFSDKQVQQIWCEWYGRNGTLGTREVYNGKKHEEFMHALVIFPYSDAIGRQGEWKPGGILKKGEISSLKENLRNSELKRRTARNSEPQGLSARDPHGKNTFPWEPPFGEEEITSLLSSKGLSQKALLKALKRRRMNILERVCFICHQQMLPGRDVAALLNPTTGQMMCSSRNERGAFHVFHTSCLIDWILLCESKFWRARTAKKDAPRMRGQINKKPRRVRTKTAIQSCGPLFCPECQGTGIQVRSHQLEKPRYRLVQVFDWILELLQARRLWVNCPEHRHKKSRGLLFVPEAHNKDGVVCMGSLEFYAAGSLELLVSACGSRDLPYPEILASAAHSRVFPE</sequence>
<evidence type="ECO:0000313" key="3">
    <source>
        <dbReference type="EMBL" id="KAH7332503.1"/>
    </source>
</evidence>
<dbReference type="Proteomes" id="UP000825935">
    <property type="component" value="Chromosome 20"/>
</dbReference>
<accession>A0A8T2SKV7</accession>
<comment type="caution">
    <text evidence="3">The sequence shown here is derived from an EMBL/GenBank/DDBJ whole genome shotgun (WGS) entry which is preliminary data.</text>
</comment>
<dbReference type="EMBL" id="CM035425">
    <property type="protein sequence ID" value="KAH7332503.1"/>
    <property type="molecule type" value="Genomic_DNA"/>
</dbReference>
<dbReference type="PROSITE" id="PS00028">
    <property type="entry name" value="ZINC_FINGER_C2H2_1"/>
    <property type="match status" value="1"/>
</dbReference>
<feature type="region of interest" description="Disordered" evidence="1">
    <location>
        <begin position="209"/>
        <end position="235"/>
    </location>
</feature>
<reference evidence="3" key="1">
    <citation type="submission" date="2021-08" db="EMBL/GenBank/DDBJ databases">
        <title>WGS assembly of Ceratopteris richardii.</title>
        <authorList>
            <person name="Marchant D.B."/>
            <person name="Chen G."/>
            <person name="Jenkins J."/>
            <person name="Shu S."/>
            <person name="Leebens-Mack J."/>
            <person name="Grimwood J."/>
            <person name="Schmutz J."/>
            <person name="Soltis P."/>
            <person name="Soltis D."/>
            <person name="Chen Z.-H."/>
        </authorList>
    </citation>
    <scope>NUCLEOTIDE SEQUENCE</scope>
    <source>
        <strain evidence="3">Whitten #5841</strain>
        <tissue evidence="3">Leaf</tissue>
    </source>
</reference>
<keyword evidence="4" id="KW-1185">Reference proteome</keyword>
<protein>
    <recommendedName>
        <fullName evidence="2">C2H2-type domain-containing protein</fullName>
    </recommendedName>
</protein>
<organism evidence="3 4">
    <name type="scientific">Ceratopteris richardii</name>
    <name type="common">Triangle waterfern</name>
    <dbReference type="NCBI Taxonomy" id="49495"/>
    <lineage>
        <taxon>Eukaryota</taxon>
        <taxon>Viridiplantae</taxon>
        <taxon>Streptophyta</taxon>
        <taxon>Embryophyta</taxon>
        <taxon>Tracheophyta</taxon>
        <taxon>Polypodiopsida</taxon>
        <taxon>Polypodiidae</taxon>
        <taxon>Polypodiales</taxon>
        <taxon>Pteridineae</taxon>
        <taxon>Pteridaceae</taxon>
        <taxon>Parkerioideae</taxon>
        <taxon>Ceratopteris</taxon>
    </lineage>
</organism>
<gene>
    <name evidence="3" type="ORF">KP509_20G091400</name>
</gene>